<sequence length="391" mass="41873">MASSFHGAHLDWSTQFNSHQTTHPHKVDVMTNQPKGPGSTNNPEEKKMSTLPDFSFSTTADEVAAALAEEIKGKNVLITGTSIGGIGFETARVLAKYARLVIITGHNAERLQLSENAIKKETPTANMRTVLLDLASLESIRTAAAELSDLDELHVLIHNAAAPIGPFKLTPDSLESQAATDHIGPFLLTSLLSQKLLSSTSTSTSTNSASASNNFTPRVVWVSSSAHATIPAFDLNQVLHLGMGKAGEAEERHGYDAMKVYANVKAANVLMAVEVGRRAGGRVRGYSLCPGLIYTNMHQKEESLSTLQAAGFLGADGKPSTEKFDFWKTVPQGASTTIVAAFDPRLNDHPGAFLSNGTVANNLRAAHSADPVNAERLWAQTEEILGEKFVF</sequence>
<accession>A0AAV9Z2X4</accession>
<keyword evidence="2" id="KW-0560">Oxidoreductase</keyword>
<dbReference type="Pfam" id="PF00106">
    <property type="entry name" value="adh_short"/>
    <property type="match status" value="1"/>
</dbReference>
<dbReference type="InterPro" id="IPR002347">
    <property type="entry name" value="SDR_fam"/>
</dbReference>
<dbReference type="PANTHER" id="PTHR24320">
    <property type="entry name" value="RETINOL DEHYDROGENASE"/>
    <property type="match status" value="1"/>
</dbReference>
<feature type="region of interest" description="Disordered" evidence="3">
    <location>
        <begin position="18"/>
        <end position="51"/>
    </location>
</feature>
<dbReference type="Gene3D" id="3.40.50.720">
    <property type="entry name" value="NAD(P)-binding Rossmann-like Domain"/>
    <property type="match status" value="1"/>
</dbReference>
<evidence type="ECO:0000256" key="3">
    <source>
        <dbReference type="SAM" id="MobiDB-lite"/>
    </source>
</evidence>
<gene>
    <name evidence="4" type="ORF">R3P38DRAFT_3298523</name>
</gene>
<dbReference type="PANTHER" id="PTHR24320:SF283">
    <property type="entry name" value="RETINOL DEHYDROGENASE 11"/>
    <property type="match status" value="1"/>
</dbReference>
<evidence type="ECO:0000313" key="5">
    <source>
        <dbReference type="Proteomes" id="UP001362999"/>
    </source>
</evidence>
<dbReference type="Proteomes" id="UP001362999">
    <property type="component" value="Unassembled WGS sequence"/>
</dbReference>
<feature type="compositionally biased region" description="Polar residues" evidence="3">
    <location>
        <begin position="30"/>
        <end position="42"/>
    </location>
</feature>
<protein>
    <submittedName>
        <fullName evidence="4">Short-chain dehydrogenase/reductase family protein</fullName>
    </submittedName>
</protein>
<evidence type="ECO:0000256" key="2">
    <source>
        <dbReference type="ARBA" id="ARBA00023002"/>
    </source>
</evidence>
<dbReference type="AlphaFoldDB" id="A0AAV9Z2X4"/>
<dbReference type="GO" id="GO:0016491">
    <property type="term" value="F:oxidoreductase activity"/>
    <property type="evidence" value="ECO:0007669"/>
    <property type="project" value="UniProtKB-KW"/>
</dbReference>
<keyword evidence="5" id="KW-1185">Reference proteome</keyword>
<dbReference type="EMBL" id="JAWWNJ010000226">
    <property type="protein sequence ID" value="KAK6969381.1"/>
    <property type="molecule type" value="Genomic_DNA"/>
</dbReference>
<evidence type="ECO:0000313" key="4">
    <source>
        <dbReference type="EMBL" id="KAK6969381.1"/>
    </source>
</evidence>
<dbReference type="InterPro" id="IPR036291">
    <property type="entry name" value="NAD(P)-bd_dom_sf"/>
</dbReference>
<proteinExistence type="inferred from homology"/>
<reference evidence="4 5" key="1">
    <citation type="journal article" date="2024" name="J Genomics">
        <title>Draft genome sequencing and assembly of Favolaschia claudopus CIRM-BRFM 2984 isolated from oak limbs.</title>
        <authorList>
            <person name="Navarro D."/>
            <person name="Drula E."/>
            <person name="Chaduli D."/>
            <person name="Cazenave R."/>
            <person name="Ahrendt S."/>
            <person name="Wang J."/>
            <person name="Lipzen A."/>
            <person name="Daum C."/>
            <person name="Barry K."/>
            <person name="Grigoriev I.V."/>
            <person name="Favel A."/>
            <person name="Rosso M.N."/>
            <person name="Martin F."/>
        </authorList>
    </citation>
    <scope>NUCLEOTIDE SEQUENCE [LARGE SCALE GENOMIC DNA]</scope>
    <source>
        <strain evidence="4 5">CIRM-BRFM 2984</strain>
    </source>
</reference>
<dbReference type="SUPFAM" id="SSF51735">
    <property type="entry name" value="NAD(P)-binding Rossmann-fold domains"/>
    <property type="match status" value="1"/>
</dbReference>
<evidence type="ECO:0000256" key="1">
    <source>
        <dbReference type="ARBA" id="ARBA00006484"/>
    </source>
</evidence>
<organism evidence="4 5">
    <name type="scientific">Favolaschia claudopus</name>
    <dbReference type="NCBI Taxonomy" id="2862362"/>
    <lineage>
        <taxon>Eukaryota</taxon>
        <taxon>Fungi</taxon>
        <taxon>Dikarya</taxon>
        <taxon>Basidiomycota</taxon>
        <taxon>Agaricomycotina</taxon>
        <taxon>Agaricomycetes</taxon>
        <taxon>Agaricomycetidae</taxon>
        <taxon>Agaricales</taxon>
        <taxon>Marasmiineae</taxon>
        <taxon>Mycenaceae</taxon>
        <taxon>Favolaschia</taxon>
    </lineage>
</organism>
<comment type="caution">
    <text evidence="4">The sequence shown here is derived from an EMBL/GenBank/DDBJ whole genome shotgun (WGS) entry which is preliminary data.</text>
</comment>
<comment type="similarity">
    <text evidence="1">Belongs to the short-chain dehydrogenases/reductases (SDR) family.</text>
</comment>
<name>A0AAV9Z2X4_9AGAR</name>